<gene>
    <name evidence="1" type="ORF">K8V56_00475</name>
</gene>
<dbReference type="Gene3D" id="2.170.120.40">
    <property type="entry name" value="YbbR-like domain"/>
    <property type="match status" value="2"/>
</dbReference>
<dbReference type="InterPro" id="IPR012505">
    <property type="entry name" value="YbbR"/>
</dbReference>
<dbReference type="EMBL" id="DYWT01000008">
    <property type="protein sequence ID" value="HJF30242.1"/>
    <property type="molecule type" value="Genomic_DNA"/>
</dbReference>
<evidence type="ECO:0000313" key="1">
    <source>
        <dbReference type="EMBL" id="HJF30242.1"/>
    </source>
</evidence>
<comment type="caution">
    <text evidence="1">The sequence shown here is derived from an EMBL/GenBank/DDBJ whole genome shotgun (WGS) entry which is preliminary data.</text>
</comment>
<dbReference type="AlphaFoldDB" id="A0A921FWH7"/>
<name>A0A921FWH7_SPOPS</name>
<evidence type="ECO:0008006" key="3">
    <source>
        <dbReference type="Google" id="ProtNLM"/>
    </source>
</evidence>
<protein>
    <recommendedName>
        <fullName evidence="3">YbbR-like domain-containing protein YbbR</fullName>
    </recommendedName>
</protein>
<dbReference type="PANTHER" id="PTHR37804">
    <property type="entry name" value="CDAA REGULATORY PROTEIN CDAR"/>
    <property type="match status" value="1"/>
</dbReference>
<dbReference type="InterPro" id="IPR053154">
    <property type="entry name" value="c-di-AMP_regulator"/>
</dbReference>
<proteinExistence type="predicted"/>
<dbReference type="Proteomes" id="UP000698173">
    <property type="component" value="Unassembled WGS sequence"/>
</dbReference>
<sequence>MDKFMDSPWFLRFTALFLAIILFFSVQAEEKSGSKAVGDTMDIIRDFPVQVYYDNENLVVTGVPETVNMTIEGPANIVQTTKLLKDFTLRVDLSSLPMGKHTVKVQTENISDKLDVRFDPATIDVVIEEKITQSFRVDPELNERLLAENFNVVKIDVDPETIEVTGAKSVIESISFVKASVTGDKEIDKSFEQQARVRVLDKDLTKLNVTIVPEQVNVKVDIAEYSKEVPIVLKSRGEPIEGITVNSIATADKTIRLFGSRKALAQIKEFSVEVDVSEVKGQETIAIDLKKPKDVSKMSLDKIKVKVDVTVTNPELEVLAPEPPVEEEKVATKEFKDIPVTVKGLDEKFISSFQKPAAGLVVLTVTADQDILDTLKKSDFTVYVDASETEDEGEQSLQVFVDGPPDVQWIVSDKEVKMHIELA</sequence>
<accession>A0A921FWH7</accession>
<dbReference type="Gene3D" id="2.170.120.30">
    <property type="match status" value="2"/>
</dbReference>
<reference evidence="1" key="2">
    <citation type="submission" date="2021-09" db="EMBL/GenBank/DDBJ databases">
        <authorList>
            <person name="Gilroy R."/>
        </authorList>
    </citation>
    <scope>NUCLEOTIDE SEQUENCE</scope>
    <source>
        <strain evidence="1">CHK171-7178</strain>
    </source>
</reference>
<dbReference type="PANTHER" id="PTHR37804:SF1">
    <property type="entry name" value="CDAA REGULATORY PROTEIN CDAR"/>
    <property type="match status" value="1"/>
</dbReference>
<evidence type="ECO:0000313" key="2">
    <source>
        <dbReference type="Proteomes" id="UP000698173"/>
    </source>
</evidence>
<dbReference type="Pfam" id="PF07949">
    <property type="entry name" value="YbbR"/>
    <property type="match status" value="3"/>
</dbReference>
<reference evidence="1" key="1">
    <citation type="journal article" date="2021" name="PeerJ">
        <title>Extensive microbial diversity within the chicken gut microbiome revealed by metagenomics and culture.</title>
        <authorList>
            <person name="Gilroy R."/>
            <person name="Ravi A."/>
            <person name="Getino M."/>
            <person name="Pursley I."/>
            <person name="Horton D.L."/>
            <person name="Alikhan N.F."/>
            <person name="Baker D."/>
            <person name="Gharbi K."/>
            <person name="Hall N."/>
            <person name="Watson M."/>
            <person name="Adriaenssens E.M."/>
            <person name="Foster-Nyarko E."/>
            <person name="Jarju S."/>
            <person name="Secka A."/>
            <person name="Antonio M."/>
            <person name="Oren A."/>
            <person name="Chaudhuri R.R."/>
            <person name="La Ragione R."/>
            <person name="Hildebrand F."/>
            <person name="Pallen M.J."/>
        </authorList>
    </citation>
    <scope>NUCLEOTIDE SEQUENCE</scope>
    <source>
        <strain evidence="1">CHK171-7178</strain>
    </source>
</reference>
<organism evidence="1 2">
    <name type="scientific">Sporosarcina psychrophila</name>
    <name type="common">Bacillus psychrophilus</name>
    <dbReference type="NCBI Taxonomy" id="1476"/>
    <lineage>
        <taxon>Bacteria</taxon>
        <taxon>Bacillati</taxon>
        <taxon>Bacillota</taxon>
        <taxon>Bacilli</taxon>
        <taxon>Bacillales</taxon>
        <taxon>Caryophanaceae</taxon>
        <taxon>Sporosarcina</taxon>
    </lineage>
</organism>